<feature type="domain" description="Transposable element P transposase-like GTP-binding insertion" evidence="1">
    <location>
        <begin position="39"/>
        <end position="96"/>
    </location>
</feature>
<dbReference type="EMBL" id="KQ980746">
    <property type="protein sequence ID" value="KYN13650.1"/>
    <property type="molecule type" value="Genomic_DNA"/>
</dbReference>
<evidence type="ECO:0000313" key="2">
    <source>
        <dbReference type="EMBL" id="KYN13650.1"/>
    </source>
</evidence>
<evidence type="ECO:0000313" key="3">
    <source>
        <dbReference type="Proteomes" id="UP000078492"/>
    </source>
</evidence>
<organism evidence="2 3">
    <name type="scientific">Trachymyrmex cornetzi</name>
    <dbReference type="NCBI Taxonomy" id="471704"/>
    <lineage>
        <taxon>Eukaryota</taxon>
        <taxon>Metazoa</taxon>
        <taxon>Ecdysozoa</taxon>
        <taxon>Arthropoda</taxon>
        <taxon>Hexapoda</taxon>
        <taxon>Insecta</taxon>
        <taxon>Pterygota</taxon>
        <taxon>Neoptera</taxon>
        <taxon>Endopterygota</taxon>
        <taxon>Hymenoptera</taxon>
        <taxon>Apocrita</taxon>
        <taxon>Aculeata</taxon>
        <taxon>Formicoidea</taxon>
        <taxon>Formicidae</taxon>
        <taxon>Myrmicinae</taxon>
        <taxon>Trachymyrmex</taxon>
    </lineage>
</organism>
<reference evidence="2 3" key="1">
    <citation type="submission" date="2015-09" db="EMBL/GenBank/DDBJ databases">
        <title>Trachymyrmex cornetzi WGS genome.</title>
        <authorList>
            <person name="Nygaard S."/>
            <person name="Hu H."/>
            <person name="Boomsma J."/>
            <person name="Zhang G."/>
        </authorList>
    </citation>
    <scope>NUCLEOTIDE SEQUENCE [LARGE SCALE GENOMIC DNA]</scope>
    <source>
        <strain evidence="2">Tcor2-1</strain>
        <tissue evidence="2">Whole body</tissue>
    </source>
</reference>
<name>A0A151IYL1_9HYME</name>
<dbReference type="Proteomes" id="UP000078492">
    <property type="component" value="Unassembled WGS sequence"/>
</dbReference>
<dbReference type="InterPro" id="IPR048366">
    <property type="entry name" value="TNP-like_GBD"/>
</dbReference>
<evidence type="ECO:0000259" key="1">
    <source>
        <dbReference type="Pfam" id="PF21788"/>
    </source>
</evidence>
<gene>
    <name evidence="2" type="ORF">ALC57_14163</name>
</gene>
<accession>A0A151IYL1</accession>
<dbReference type="Pfam" id="PF21788">
    <property type="entry name" value="TNP-like_GBD"/>
    <property type="match status" value="1"/>
</dbReference>
<sequence length="165" mass="19609">MQPIYVYLYEKHCHRYTYFFRYLSLIGTPCGFDPNFFEMFKLTLEKKVFSKSIARGLRFYKNFLPELKDCDSTANFCDWINDLFDALNQSKFSAEKSLKKLNNWEEQVDNDAISEDNFLTKQTADGLRVTIKSTLDLIKYLTLKKVNSDKILAQIIEFYILLRMR</sequence>
<keyword evidence="3" id="KW-1185">Reference proteome</keyword>
<protein>
    <recommendedName>
        <fullName evidence="1">Transposable element P transposase-like GTP-binding insertion domain-containing protein</fullName>
    </recommendedName>
</protein>
<proteinExistence type="predicted"/>
<dbReference type="AlphaFoldDB" id="A0A151IYL1"/>